<sequence length="195" mass="22001">MNIIRKFQFILIIGLCISSFAFSVRAENEIQVYDDQITDTKIYRNSIINVFATIVNLGNKTILVHSLNAEFINADGLSKYNKLYSEKYDTDHRELGAGESLTGTLRFKVVNAEGTYNVSIFFKATDVYSEDNPLGEAPILNYTTGRIFTVKVYEQTNASGIIAGISFTFLGLVGVVVIFIFYGWLKERIAKKKYE</sequence>
<dbReference type="AlphaFoldDB" id="A0A9Y1BJD0"/>
<keyword evidence="1" id="KW-0472">Membrane</keyword>
<accession>A0A9Y1BJD0</accession>
<keyword evidence="1" id="KW-0812">Transmembrane</keyword>
<gene>
    <name evidence="2" type="ORF">K9W45_09895</name>
</gene>
<name>A0A9Y1BJD0_9ARCH</name>
<reference evidence="2" key="1">
    <citation type="journal article" date="2022" name="Nat. Microbiol.">
        <title>Unique mobile elements and scalable gene flow at the prokaryote-eukaryote boundary revealed by circularized Asgard archaea genomes.</title>
        <authorList>
            <person name="Wu F."/>
            <person name="Speth D.R."/>
            <person name="Philosof A."/>
            <person name="Cremiere A."/>
            <person name="Narayanan A."/>
            <person name="Barco R.A."/>
            <person name="Connon S.A."/>
            <person name="Amend J.P."/>
            <person name="Antoshechkin I.A."/>
            <person name="Orphan V.J."/>
        </authorList>
    </citation>
    <scope>NUCLEOTIDE SEQUENCE</scope>
    <source>
        <strain evidence="2">PM71</strain>
    </source>
</reference>
<protein>
    <submittedName>
        <fullName evidence="2">Uncharacterized protein</fullName>
    </submittedName>
</protein>
<feature type="transmembrane region" description="Helical" evidence="1">
    <location>
        <begin position="161"/>
        <end position="185"/>
    </location>
</feature>
<evidence type="ECO:0000313" key="2">
    <source>
        <dbReference type="EMBL" id="UJG40143.1"/>
    </source>
</evidence>
<dbReference type="Proteomes" id="UP001201020">
    <property type="component" value="Chromosome"/>
</dbReference>
<evidence type="ECO:0000256" key="1">
    <source>
        <dbReference type="SAM" id="Phobius"/>
    </source>
</evidence>
<keyword evidence="1" id="KW-1133">Transmembrane helix</keyword>
<dbReference type="EMBL" id="CP084166">
    <property type="protein sequence ID" value="UJG40143.1"/>
    <property type="molecule type" value="Genomic_DNA"/>
</dbReference>
<proteinExistence type="predicted"/>
<organism evidence="2">
    <name type="scientific">Candidatus Heimdallarchaeum aukensis</name>
    <dbReference type="NCBI Taxonomy" id="2876573"/>
    <lineage>
        <taxon>Archaea</taxon>
        <taxon>Promethearchaeati</taxon>
        <taxon>Candidatus Heimdallarchaeota</taxon>
        <taxon>Candidatus Heimdallarchaeia (ex Rinke et al. 2021) (nom. nud.)</taxon>
        <taxon>Candidatus Heimdallarchaeales</taxon>
        <taxon>Candidatus Heimdallarchaeaceae</taxon>
        <taxon>Candidatus Heimdallarchaeum</taxon>
    </lineage>
</organism>